<feature type="chain" id="PRO_5013095934" description="SUEL-type lectin domain-containing protein" evidence="4">
    <location>
        <begin position="20"/>
        <end position="452"/>
    </location>
</feature>
<keyword evidence="2" id="KW-0328">Glycosyltransferase</keyword>
<dbReference type="GO" id="GO:0016757">
    <property type="term" value="F:glycosyltransferase activity"/>
    <property type="evidence" value="ECO:0007669"/>
    <property type="project" value="UniProtKB-KW"/>
</dbReference>
<dbReference type="GO" id="GO:0000139">
    <property type="term" value="C:Golgi membrane"/>
    <property type="evidence" value="ECO:0007669"/>
    <property type="project" value="TreeGrafter"/>
</dbReference>
<dbReference type="SUPFAM" id="SSF53448">
    <property type="entry name" value="Nucleotide-diphospho-sugar transferases"/>
    <property type="match status" value="1"/>
</dbReference>
<dbReference type="Pfam" id="PF02140">
    <property type="entry name" value="SUEL_Lectin"/>
    <property type="match status" value="1"/>
</dbReference>
<dbReference type="EMBL" id="MCFG01000472">
    <property type="protein sequence ID" value="ORX65230.1"/>
    <property type="molecule type" value="Genomic_DNA"/>
</dbReference>
<dbReference type="STRING" id="1754192.A0A1Y1VVB8"/>
<gene>
    <name evidence="6" type="ORF">BCR32DRAFT_297784</name>
</gene>
<dbReference type="Pfam" id="PF05637">
    <property type="entry name" value="Glyco_transf_34"/>
    <property type="match status" value="1"/>
</dbReference>
<protein>
    <recommendedName>
        <fullName evidence="5">SUEL-type lectin domain-containing protein</fullName>
    </recommendedName>
</protein>
<dbReference type="InterPro" id="IPR029044">
    <property type="entry name" value="Nucleotide-diphossugar_trans"/>
</dbReference>
<dbReference type="InterPro" id="IPR008630">
    <property type="entry name" value="Glyco_trans_34"/>
</dbReference>
<keyword evidence="3" id="KW-0808">Transferase</keyword>
<dbReference type="GO" id="GO:0030246">
    <property type="term" value="F:carbohydrate binding"/>
    <property type="evidence" value="ECO:0007669"/>
    <property type="project" value="InterPro"/>
</dbReference>
<dbReference type="PANTHER" id="PTHR31306:SF8">
    <property type="entry name" value="GLYCOSYLTRANSFERASE FAMILY 34 PROTEIN"/>
    <property type="match status" value="1"/>
</dbReference>
<dbReference type="CDD" id="cd22823">
    <property type="entry name" value="Gal_Rha_Lectin"/>
    <property type="match status" value="1"/>
</dbReference>
<evidence type="ECO:0000256" key="2">
    <source>
        <dbReference type="ARBA" id="ARBA00022676"/>
    </source>
</evidence>
<name>A0A1Y1VVB8_9FUNG</name>
<evidence type="ECO:0000256" key="4">
    <source>
        <dbReference type="SAM" id="SignalP"/>
    </source>
</evidence>
<dbReference type="InterPro" id="IPR043159">
    <property type="entry name" value="Lectin_gal-bd_sf"/>
</dbReference>
<comment type="caution">
    <text evidence="6">The sequence shown here is derived from an EMBL/GenBank/DDBJ whole genome shotgun (WGS) entry which is preliminary data.</text>
</comment>
<feature type="signal peptide" evidence="4">
    <location>
        <begin position="1"/>
        <end position="19"/>
    </location>
</feature>
<dbReference type="Gene3D" id="2.60.120.740">
    <property type="match status" value="1"/>
</dbReference>
<dbReference type="OrthoDB" id="407658at2759"/>
<keyword evidence="7" id="KW-1185">Reference proteome</keyword>
<comment type="similarity">
    <text evidence="1">Belongs to the glycosyltransferase 34 family.</text>
</comment>
<dbReference type="PROSITE" id="PS50228">
    <property type="entry name" value="SUEL_LECTIN"/>
    <property type="match status" value="1"/>
</dbReference>
<evidence type="ECO:0000259" key="5">
    <source>
        <dbReference type="PROSITE" id="PS50228"/>
    </source>
</evidence>
<evidence type="ECO:0000256" key="1">
    <source>
        <dbReference type="ARBA" id="ARBA00005664"/>
    </source>
</evidence>
<reference evidence="6 7" key="1">
    <citation type="submission" date="2016-08" db="EMBL/GenBank/DDBJ databases">
        <title>A Parts List for Fungal Cellulosomes Revealed by Comparative Genomics.</title>
        <authorList>
            <consortium name="DOE Joint Genome Institute"/>
            <person name="Haitjema C.H."/>
            <person name="Gilmore S.P."/>
            <person name="Henske J.K."/>
            <person name="Solomon K.V."/>
            <person name="De Groot R."/>
            <person name="Kuo A."/>
            <person name="Mondo S.J."/>
            <person name="Salamov A.A."/>
            <person name="Labutti K."/>
            <person name="Zhao Z."/>
            <person name="Chiniquy J."/>
            <person name="Barry K."/>
            <person name="Brewer H.M."/>
            <person name="Purvine S.O."/>
            <person name="Wright A.T."/>
            <person name="Boxma B."/>
            <person name="Van Alen T."/>
            <person name="Hackstein J.H."/>
            <person name="Baker S.E."/>
            <person name="Grigoriev I.V."/>
            <person name="O'Malley M.A."/>
        </authorList>
    </citation>
    <scope>NUCLEOTIDE SEQUENCE [LARGE SCALE GENOMIC DNA]</scope>
    <source>
        <strain evidence="6 7">S4</strain>
    </source>
</reference>
<evidence type="ECO:0000313" key="6">
    <source>
        <dbReference type="EMBL" id="ORX65230.1"/>
    </source>
</evidence>
<dbReference type="GO" id="GO:0006487">
    <property type="term" value="P:protein N-linked glycosylation"/>
    <property type="evidence" value="ECO:0007669"/>
    <property type="project" value="TreeGrafter"/>
</dbReference>
<accession>A0A1Y1VVB8</accession>
<dbReference type="Gene3D" id="3.90.550.10">
    <property type="entry name" value="Spore Coat Polysaccharide Biosynthesis Protein SpsA, Chain A"/>
    <property type="match status" value="1"/>
</dbReference>
<organism evidence="6 7">
    <name type="scientific">Anaeromyces robustus</name>
    <dbReference type="NCBI Taxonomy" id="1754192"/>
    <lineage>
        <taxon>Eukaryota</taxon>
        <taxon>Fungi</taxon>
        <taxon>Fungi incertae sedis</taxon>
        <taxon>Chytridiomycota</taxon>
        <taxon>Chytridiomycota incertae sedis</taxon>
        <taxon>Neocallimastigomycetes</taxon>
        <taxon>Neocallimastigales</taxon>
        <taxon>Neocallimastigaceae</taxon>
        <taxon>Anaeromyces</taxon>
    </lineage>
</organism>
<evidence type="ECO:0000313" key="7">
    <source>
        <dbReference type="Proteomes" id="UP000193944"/>
    </source>
</evidence>
<keyword evidence="4" id="KW-0732">Signal</keyword>
<evidence type="ECO:0000256" key="3">
    <source>
        <dbReference type="ARBA" id="ARBA00022679"/>
    </source>
</evidence>
<dbReference type="AlphaFoldDB" id="A0A1Y1VVB8"/>
<dbReference type="PANTHER" id="PTHR31306">
    <property type="entry name" value="ALPHA-1,6-MANNOSYLTRANSFERASE MNN11-RELATED"/>
    <property type="match status" value="1"/>
</dbReference>
<sequence length="452" mass="54155">MLINEIIWLLIVFPLIINSKNIDENSEENYNELPKDFIYLDPNNVNGPLTINRTEDDGTKRNLFSFIHHEEKIKSITEEEFRNMKNETEKKSEYICEMYGVNRPEGMKGHEISCPPHYNLVIDKAFYGRYVNDTTHCPIKNLTPEIKEKIKFNDCGKEYLKNIKGKCEGRNYCSIFVSNYFYKDSCKGVYKYLNVDYHCIKEPELKEEKIAIVMFRDSITSNSIDENSVSEFYQYAKIHGYDFYYETYNYIPYRSIFFMKLFSIIERMIEGLKQKKYDWIFWVDTDTMIMNPNIRLETFLPNEKMPKIHFIAGFGERGGFQAGVFFIRVHEWSLNMLMRSISYSYYYPNRYIPFDDQSSMNNVLTDKSVDESDNYIIVPPKWFNNNRYKIEKGDFLLHVMGDYGRKSQIASEFRNRIKNDNEWYNKTNAQMRQEVLEYYNLPKDKQIHIKYQ</sequence>
<dbReference type="Proteomes" id="UP000193944">
    <property type="component" value="Unassembled WGS sequence"/>
</dbReference>
<dbReference type="InterPro" id="IPR000922">
    <property type="entry name" value="Lectin_gal-bd_dom"/>
</dbReference>
<feature type="domain" description="SUEL-type lectin" evidence="5">
    <location>
        <begin position="111"/>
        <end position="200"/>
    </location>
</feature>
<reference evidence="6 7" key="2">
    <citation type="submission" date="2016-08" db="EMBL/GenBank/DDBJ databases">
        <title>Pervasive Adenine N6-methylation of Active Genes in Fungi.</title>
        <authorList>
            <consortium name="DOE Joint Genome Institute"/>
            <person name="Mondo S.J."/>
            <person name="Dannebaum R.O."/>
            <person name="Kuo R.C."/>
            <person name="Labutti K."/>
            <person name="Haridas S."/>
            <person name="Kuo A."/>
            <person name="Salamov A."/>
            <person name="Ahrendt S.R."/>
            <person name="Lipzen A."/>
            <person name="Sullivan W."/>
            <person name="Andreopoulos W.B."/>
            <person name="Clum A."/>
            <person name="Lindquist E."/>
            <person name="Daum C."/>
            <person name="Ramamoorthy G.K."/>
            <person name="Gryganskyi A."/>
            <person name="Culley D."/>
            <person name="Magnuson J.K."/>
            <person name="James T.Y."/>
            <person name="O'Malley M.A."/>
            <person name="Stajich J.E."/>
            <person name="Spatafora J.W."/>
            <person name="Visel A."/>
            <person name="Grigoriev I.V."/>
        </authorList>
    </citation>
    <scope>NUCLEOTIDE SEQUENCE [LARGE SCALE GENOMIC DNA]</scope>
    <source>
        <strain evidence="6 7">S4</strain>
    </source>
</reference>
<proteinExistence type="inferred from homology"/>